<feature type="region of interest" description="Disordered" evidence="1">
    <location>
        <begin position="12"/>
        <end position="49"/>
    </location>
</feature>
<gene>
    <name evidence="4" type="ORF">F5Z01DRAFT_645674</name>
</gene>
<dbReference type="InterPro" id="IPR038986">
    <property type="entry name" value="Clr2"/>
</dbReference>
<dbReference type="EMBL" id="MU251245">
    <property type="protein sequence ID" value="KAG9257350.1"/>
    <property type="molecule type" value="Genomic_DNA"/>
</dbReference>
<evidence type="ECO:0000313" key="4">
    <source>
        <dbReference type="EMBL" id="KAG9257350.1"/>
    </source>
</evidence>
<organism evidence="4 5">
    <name type="scientific">Emericellopsis atlantica</name>
    <dbReference type="NCBI Taxonomy" id="2614577"/>
    <lineage>
        <taxon>Eukaryota</taxon>
        <taxon>Fungi</taxon>
        <taxon>Dikarya</taxon>
        <taxon>Ascomycota</taxon>
        <taxon>Pezizomycotina</taxon>
        <taxon>Sordariomycetes</taxon>
        <taxon>Hypocreomycetidae</taxon>
        <taxon>Hypocreales</taxon>
        <taxon>Bionectriaceae</taxon>
        <taxon>Emericellopsis</taxon>
    </lineage>
</organism>
<dbReference type="GO" id="GO:0030466">
    <property type="term" value="P:silent mating-type cassette heterochromatin formation"/>
    <property type="evidence" value="ECO:0007669"/>
    <property type="project" value="TreeGrafter"/>
</dbReference>
<comment type="caution">
    <text evidence="4">The sequence shown here is derived from an EMBL/GenBank/DDBJ whole genome shotgun (WGS) entry which is preliminary data.</text>
</comment>
<evidence type="ECO:0000259" key="3">
    <source>
        <dbReference type="Pfam" id="PF16761"/>
    </source>
</evidence>
<dbReference type="GO" id="GO:0031934">
    <property type="term" value="C:mating-type region heterochromatin"/>
    <property type="evidence" value="ECO:0007669"/>
    <property type="project" value="TreeGrafter"/>
</dbReference>
<dbReference type="InterPro" id="IPR031915">
    <property type="entry name" value="Clr2_N"/>
</dbReference>
<dbReference type="GO" id="GO:0070824">
    <property type="term" value="C:SHREC complex"/>
    <property type="evidence" value="ECO:0007669"/>
    <property type="project" value="InterPro"/>
</dbReference>
<dbReference type="Pfam" id="PF10383">
    <property type="entry name" value="Clr2"/>
    <property type="match status" value="1"/>
</dbReference>
<dbReference type="Pfam" id="PF16761">
    <property type="entry name" value="Clr2_transil"/>
    <property type="match status" value="1"/>
</dbReference>
<name>A0A9P7ZSD0_9HYPO</name>
<dbReference type="PANTHER" id="PTHR38046">
    <property type="entry name" value="CRYPTIC LOCI REGULATOR 2"/>
    <property type="match status" value="1"/>
</dbReference>
<evidence type="ECO:0000259" key="2">
    <source>
        <dbReference type="Pfam" id="PF10383"/>
    </source>
</evidence>
<evidence type="ECO:0000256" key="1">
    <source>
        <dbReference type="SAM" id="MobiDB-lite"/>
    </source>
</evidence>
<feature type="compositionally biased region" description="Low complexity" evidence="1">
    <location>
        <begin position="243"/>
        <end position="264"/>
    </location>
</feature>
<dbReference type="RefSeq" id="XP_046121274.1">
    <property type="nucleotide sequence ID" value="XM_046262856.1"/>
</dbReference>
<dbReference type="OrthoDB" id="2421327at2759"/>
<keyword evidence="5" id="KW-1185">Reference proteome</keyword>
<proteinExistence type="predicted"/>
<feature type="region of interest" description="Disordered" evidence="1">
    <location>
        <begin position="202"/>
        <end position="264"/>
    </location>
</feature>
<protein>
    <submittedName>
        <fullName evidence="4">Transcription-silencing protein Clr2</fullName>
    </submittedName>
</protein>
<dbReference type="GeneID" id="70293759"/>
<dbReference type="InterPro" id="IPR018839">
    <property type="entry name" value="Tscrpt-silencing_Clr2_C"/>
</dbReference>
<dbReference type="GO" id="GO:0033553">
    <property type="term" value="C:rDNA heterochromatin"/>
    <property type="evidence" value="ECO:0007669"/>
    <property type="project" value="TreeGrafter"/>
</dbReference>
<dbReference type="AlphaFoldDB" id="A0A9P7ZSD0"/>
<feature type="domain" description="Cryptic loci regulator 2 N-terminal" evidence="3">
    <location>
        <begin position="86"/>
        <end position="142"/>
    </location>
</feature>
<feature type="compositionally biased region" description="Polar residues" evidence="1">
    <location>
        <begin position="233"/>
        <end position="242"/>
    </location>
</feature>
<evidence type="ECO:0000313" key="5">
    <source>
        <dbReference type="Proteomes" id="UP000887229"/>
    </source>
</evidence>
<reference evidence="4" key="1">
    <citation type="journal article" date="2021" name="IMA Fungus">
        <title>Genomic characterization of three marine fungi, including Emericellopsis atlantica sp. nov. with signatures of a generalist lifestyle and marine biomass degradation.</title>
        <authorList>
            <person name="Hagestad O.C."/>
            <person name="Hou L."/>
            <person name="Andersen J.H."/>
            <person name="Hansen E.H."/>
            <person name="Altermark B."/>
            <person name="Li C."/>
            <person name="Kuhnert E."/>
            <person name="Cox R.J."/>
            <person name="Crous P.W."/>
            <person name="Spatafora J.W."/>
            <person name="Lail K."/>
            <person name="Amirebrahimi M."/>
            <person name="Lipzen A."/>
            <person name="Pangilinan J."/>
            <person name="Andreopoulos W."/>
            <person name="Hayes R.D."/>
            <person name="Ng V."/>
            <person name="Grigoriev I.V."/>
            <person name="Jackson S.A."/>
            <person name="Sutton T.D.S."/>
            <person name="Dobson A.D.W."/>
            <person name="Rama T."/>
        </authorList>
    </citation>
    <scope>NUCLEOTIDE SEQUENCE</scope>
    <source>
        <strain evidence="4">TS7</strain>
    </source>
</reference>
<accession>A0A9P7ZSD0</accession>
<dbReference type="PANTHER" id="PTHR38046:SF1">
    <property type="entry name" value="CRYPTIC LOCI REGULATOR 2"/>
    <property type="match status" value="1"/>
</dbReference>
<sequence length="587" mass="65523">MADQKEFNVIQFGRSDGADTGPGYWPATPAPPKKVSGAATDAGRRTKPSMARLAEDDPRFVEWKVKLGILLKQELSPSPHEGNAWLVNFPRGYWLYEKSNKTWVSGYPIKSKLFRTPQEFAFHLIWLSSTSNDYKDCCCPHCNFQSAPKPVVVDLDMPNLPHVESLAKPDKVQPKATHVPIPISGQTQQEATVARPVAAKQSALASQAPAPVQVQPQVQHQQQLHLRPQTQSPMQRQSPAQTQSQHQAPAQSNPQPQAQPQAQAQQANIVWSLRSPLVFRAGELVWFNNGASWRLGIIAASSQTAHELLPIGHGMVHRPNVVKPPEDMRPFYAFSVPFVTIPDLKDKVFDDIPWESTFHALGNDTGKRDVFALDASKMAATKIDYSYSTWSPVSQDQKTIFYYGCFLGAERIEIGDALRLRKLPASLMAGETAVMGLRNIFVSEEQGGLLFRGHLYVLCKDASKNIVPPEQLPIALRDELKWRQSTASKNNTYQYSLIKENVILNERSIKGRFYPTHRLMPILDPGSFNQIVASGHVNEQVIPQLNNRMEAGMGRYIGRKRNRIDTLGPCVAHGSRLALEGHVKEDM</sequence>
<feature type="domain" description="Cryptic loci regulator 2 C-terminal" evidence="2">
    <location>
        <begin position="401"/>
        <end position="515"/>
    </location>
</feature>
<feature type="compositionally biased region" description="Low complexity" evidence="1">
    <location>
        <begin position="202"/>
        <end position="232"/>
    </location>
</feature>
<dbReference type="Proteomes" id="UP000887229">
    <property type="component" value="Unassembled WGS sequence"/>
</dbReference>